<feature type="compositionally biased region" description="Basic and acidic residues" evidence="1">
    <location>
        <begin position="1"/>
        <end position="68"/>
    </location>
</feature>
<feature type="compositionally biased region" description="Basic and acidic residues" evidence="1">
    <location>
        <begin position="83"/>
        <end position="95"/>
    </location>
</feature>
<name>A0AAV7L8U2_PLEWA</name>
<sequence>MRRREDAGPEPATCRKEDAGPEREETGTCRREDMGPEREERGMRRREEVGPEPKAEKEPNKAEPEDGGGRLLEVAWGAKGGRLRPDSHATLLDKRGKTRYGLSGTEP</sequence>
<gene>
    <name evidence="2" type="ORF">NDU88_005211</name>
</gene>
<reference evidence="2" key="1">
    <citation type="journal article" date="2022" name="bioRxiv">
        <title>Sequencing and chromosome-scale assembly of the giantPleurodeles waltlgenome.</title>
        <authorList>
            <person name="Brown T."/>
            <person name="Elewa A."/>
            <person name="Iarovenko S."/>
            <person name="Subramanian E."/>
            <person name="Araus A.J."/>
            <person name="Petzold A."/>
            <person name="Susuki M."/>
            <person name="Suzuki K.-i.T."/>
            <person name="Hayashi T."/>
            <person name="Toyoda A."/>
            <person name="Oliveira C."/>
            <person name="Osipova E."/>
            <person name="Leigh N.D."/>
            <person name="Simon A."/>
            <person name="Yun M.H."/>
        </authorList>
    </citation>
    <scope>NUCLEOTIDE SEQUENCE</scope>
    <source>
        <strain evidence="2">20211129_DDA</strain>
        <tissue evidence="2">Liver</tissue>
    </source>
</reference>
<accession>A0AAV7L8U2</accession>
<dbReference type="Proteomes" id="UP001066276">
    <property type="component" value="Chromosome 12"/>
</dbReference>
<keyword evidence="3" id="KW-1185">Reference proteome</keyword>
<evidence type="ECO:0000313" key="2">
    <source>
        <dbReference type="EMBL" id="KAJ1085078.1"/>
    </source>
</evidence>
<evidence type="ECO:0000256" key="1">
    <source>
        <dbReference type="SAM" id="MobiDB-lite"/>
    </source>
</evidence>
<dbReference type="EMBL" id="JANPWB010000016">
    <property type="protein sequence ID" value="KAJ1085078.1"/>
    <property type="molecule type" value="Genomic_DNA"/>
</dbReference>
<feature type="region of interest" description="Disordered" evidence="1">
    <location>
        <begin position="1"/>
        <end position="107"/>
    </location>
</feature>
<organism evidence="2 3">
    <name type="scientific">Pleurodeles waltl</name>
    <name type="common">Iberian ribbed newt</name>
    <dbReference type="NCBI Taxonomy" id="8319"/>
    <lineage>
        <taxon>Eukaryota</taxon>
        <taxon>Metazoa</taxon>
        <taxon>Chordata</taxon>
        <taxon>Craniata</taxon>
        <taxon>Vertebrata</taxon>
        <taxon>Euteleostomi</taxon>
        <taxon>Amphibia</taxon>
        <taxon>Batrachia</taxon>
        <taxon>Caudata</taxon>
        <taxon>Salamandroidea</taxon>
        <taxon>Salamandridae</taxon>
        <taxon>Pleurodelinae</taxon>
        <taxon>Pleurodeles</taxon>
    </lineage>
</organism>
<dbReference type="AlphaFoldDB" id="A0AAV7L8U2"/>
<proteinExistence type="predicted"/>
<comment type="caution">
    <text evidence="2">The sequence shown here is derived from an EMBL/GenBank/DDBJ whole genome shotgun (WGS) entry which is preliminary data.</text>
</comment>
<protein>
    <submittedName>
        <fullName evidence="2">Uncharacterized protein</fullName>
    </submittedName>
</protein>
<evidence type="ECO:0000313" key="3">
    <source>
        <dbReference type="Proteomes" id="UP001066276"/>
    </source>
</evidence>